<dbReference type="InterPro" id="IPR009143">
    <property type="entry name" value="Wnt6"/>
</dbReference>
<dbReference type="PANTHER" id="PTHR12027:SF72">
    <property type="entry name" value="PROTEIN WNT-6"/>
    <property type="match status" value="1"/>
</dbReference>
<dbReference type="Gene3D" id="3.30.2460.20">
    <property type="match status" value="1"/>
</dbReference>
<dbReference type="GO" id="GO:0005109">
    <property type="term" value="F:frizzled binding"/>
    <property type="evidence" value="ECO:0007669"/>
    <property type="project" value="TreeGrafter"/>
</dbReference>
<feature type="signal peptide" evidence="11">
    <location>
        <begin position="1"/>
        <end position="18"/>
    </location>
</feature>
<keyword evidence="11" id="KW-0732">Signal</keyword>
<dbReference type="GO" id="GO:0060070">
    <property type="term" value="P:canonical Wnt signaling pathway"/>
    <property type="evidence" value="ECO:0007669"/>
    <property type="project" value="TreeGrafter"/>
</dbReference>
<evidence type="ECO:0000256" key="10">
    <source>
        <dbReference type="RuleBase" id="RU003500"/>
    </source>
</evidence>
<evidence type="ECO:0000313" key="12">
    <source>
        <dbReference type="EMBL" id="XBK48594.1"/>
    </source>
</evidence>
<name>A0AAU7EBH2_TERTR</name>
<evidence type="ECO:0000256" key="5">
    <source>
        <dbReference type="ARBA" id="ARBA00022530"/>
    </source>
</evidence>
<evidence type="ECO:0000256" key="2">
    <source>
        <dbReference type="ARBA" id="ARBA00005683"/>
    </source>
</evidence>
<dbReference type="EMBL" id="PP860501">
    <property type="protein sequence ID" value="XBK48594.1"/>
    <property type="molecule type" value="mRNA"/>
</dbReference>
<protein>
    <recommendedName>
        <fullName evidence="10">Protein Wnt</fullName>
    </recommendedName>
</protein>
<keyword evidence="4" id="KW-0964">Secreted</keyword>
<keyword evidence="6 10" id="KW-0879">Wnt signaling pathway</keyword>
<comment type="subcellular location">
    <subcellularLocation>
        <location evidence="1 10">Secreted</location>
        <location evidence="1 10">Extracellular space</location>
        <location evidence="1 10">Extracellular matrix</location>
    </subcellularLocation>
</comment>
<dbReference type="PANTHER" id="PTHR12027">
    <property type="entry name" value="WNT RELATED"/>
    <property type="match status" value="1"/>
</dbReference>
<evidence type="ECO:0000256" key="1">
    <source>
        <dbReference type="ARBA" id="ARBA00004498"/>
    </source>
</evidence>
<dbReference type="GO" id="GO:0005615">
    <property type="term" value="C:extracellular space"/>
    <property type="evidence" value="ECO:0007669"/>
    <property type="project" value="TreeGrafter"/>
</dbReference>
<evidence type="ECO:0000256" key="6">
    <source>
        <dbReference type="ARBA" id="ARBA00022687"/>
    </source>
</evidence>
<dbReference type="GO" id="GO:0030182">
    <property type="term" value="P:neuron differentiation"/>
    <property type="evidence" value="ECO:0007669"/>
    <property type="project" value="TreeGrafter"/>
</dbReference>
<reference evidence="12" key="1">
    <citation type="submission" date="2024-06" db="EMBL/GenBank/DDBJ databases">
        <title>Combinatorial Wnt signaling landscape during brachiopod anteroposterior patterning.</title>
        <authorList>
            <person name="Vellutini B.C."/>
            <person name="Martin-Duran J.M."/>
            <person name="Borve A."/>
            <person name="Hejnol A."/>
        </authorList>
    </citation>
    <scope>NUCLEOTIDE SEQUENCE</scope>
</reference>
<dbReference type="PROSITE" id="PS00246">
    <property type="entry name" value="WNT1"/>
    <property type="match status" value="1"/>
</dbReference>
<dbReference type="InterPro" id="IPR005817">
    <property type="entry name" value="Wnt"/>
</dbReference>
<keyword evidence="3 10" id="KW-0217">Developmental protein</keyword>
<dbReference type="FunFam" id="3.30.2460.20:FF:000001">
    <property type="entry name" value="Wnt homolog"/>
    <property type="match status" value="1"/>
</dbReference>
<accession>A0AAU7EBH2</accession>
<sequence>MSLWTLVKVCSIFYLVFPQKTACLWWAVGNPLVMDPNAICRKSRKLATKQQEICDKELEIVEHASSGAQLALKECKYQFQNRSWNCDTTTRPKAFGRTLQFDTRETAFVYAGTSAGVMFAITQACNTGELLQCSCDSSLKDVAVDGEWVWGGCSDNVVFGYRKSKDFMDARRKKRRKDFREMIRQHNNEAGRLAVRNYLRKECRCHGLSGSCTLKTCWRKMPFFRNIGDRLKKRFDGAIKVLGSNDGKTLVKEGLTIKDPEKEDLIYSEQSPNFCVVNKKVGSLGTRGRVCDPKSRGTGGCDLLCCGRKYKTRKVEVKENCQCRFLWCCKVVCKTCRYMKTVHRCE</sequence>
<dbReference type="AlphaFoldDB" id="A0AAU7EBH2"/>
<keyword evidence="5" id="KW-0272">Extracellular matrix</keyword>
<evidence type="ECO:0000256" key="4">
    <source>
        <dbReference type="ARBA" id="ARBA00022525"/>
    </source>
</evidence>
<gene>
    <name evidence="12" type="primary">wnt6</name>
</gene>
<evidence type="ECO:0000256" key="11">
    <source>
        <dbReference type="SAM" id="SignalP"/>
    </source>
</evidence>
<feature type="chain" id="PRO_5043828972" description="Protein Wnt" evidence="11">
    <location>
        <begin position="19"/>
        <end position="346"/>
    </location>
</feature>
<dbReference type="GO" id="GO:0045165">
    <property type="term" value="P:cell fate commitment"/>
    <property type="evidence" value="ECO:0007669"/>
    <property type="project" value="TreeGrafter"/>
</dbReference>
<evidence type="ECO:0000256" key="3">
    <source>
        <dbReference type="ARBA" id="ARBA00022473"/>
    </source>
</evidence>
<keyword evidence="8" id="KW-0325">Glycoprotein</keyword>
<dbReference type="SMART" id="SM00097">
    <property type="entry name" value="WNT1"/>
    <property type="match status" value="1"/>
</dbReference>
<dbReference type="GO" id="GO:0005125">
    <property type="term" value="F:cytokine activity"/>
    <property type="evidence" value="ECO:0007669"/>
    <property type="project" value="TreeGrafter"/>
</dbReference>
<dbReference type="InterPro" id="IPR043158">
    <property type="entry name" value="Wnt_C"/>
</dbReference>
<proteinExistence type="evidence at transcript level"/>
<evidence type="ECO:0000256" key="8">
    <source>
        <dbReference type="ARBA" id="ARBA00023180"/>
    </source>
</evidence>
<organism evidence="12">
    <name type="scientific">Terebratalia transversa</name>
    <name type="common">Transverse lampshell</name>
    <dbReference type="NCBI Taxonomy" id="34513"/>
    <lineage>
        <taxon>Eukaryota</taxon>
        <taxon>Metazoa</taxon>
        <taxon>Spiralia</taxon>
        <taxon>Lophotrochozoa</taxon>
        <taxon>Brachiopoda</taxon>
        <taxon>Rhynchonelliformea</taxon>
        <taxon>Rhynchonellata</taxon>
        <taxon>Terebratellidina</taxon>
        <taxon>Laqueoidea</taxon>
        <taxon>Laqueidae</taxon>
        <taxon>Terebratalia</taxon>
    </lineage>
</organism>
<dbReference type="PRINTS" id="PR01349">
    <property type="entry name" value="WNTPROTEIN"/>
</dbReference>
<dbReference type="CDD" id="cd19338">
    <property type="entry name" value="Wnt_Wnt6"/>
    <property type="match status" value="1"/>
</dbReference>
<evidence type="ECO:0000256" key="7">
    <source>
        <dbReference type="ARBA" id="ARBA00023157"/>
    </source>
</evidence>
<comment type="function">
    <text evidence="10">Ligand for members of the frizzled family of seven transmembrane receptors.</text>
</comment>
<keyword evidence="7" id="KW-1015">Disulfide bond</keyword>
<comment type="similarity">
    <text evidence="2 10">Belongs to the Wnt family.</text>
</comment>
<dbReference type="Pfam" id="PF00110">
    <property type="entry name" value="wnt"/>
    <property type="match status" value="1"/>
</dbReference>
<keyword evidence="9" id="KW-0449">Lipoprotein</keyword>
<evidence type="ECO:0000256" key="9">
    <source>
        <dbReference type="ARBA" id="ARBA00023288"/>
    </source>
</evidence>
<dbReference type="InterPro" id="IPR018161">
    <property type="entry name" value="Wnt_CS"/>
</dbReference>